<reference evidence="2 3" key="1">
    <citation type="journal article" date="2016" name="Nat. Commun.">
        <title>Thousands of microbial genomes shed light on interconnected biogeochemical processes in an aquifer system.</title>
        <authorList>
            <person name="Anantharaman K."/>
            <person name="Brown C.T."/>
            <person name="Hug L.A."/>
            <person name="Sharon I."/>
            <person name="Castelle C.J."/>
            <person name="Probst A.J."/>
            <person name="Thomas B.C."/>
            <person name="Singh A."/>
            <person name="Wilkins M.J."/>
            <person name="Karaoz U."/>
            <person name="Brodie E.L."/>
            <person name="Williams K.H."/>
            <person name="Hubbard S.S."/>
            <person name="Banfield J.F."/>
        </authorList>
    </citation>
    <scope>NUCLEOTIDE SEQUENCE [LARGE SCALE GENOMIC DNA]</scope>
</reference>
<dbReference type="PANTHER" id="PTHR38454">
    <property type="entry name" value="INTEGRAL MEMBRANE PROTEIN-RELATED"/>
    <property type="match status" value="1"/>
</dbReference>
<proteinExistence type="predicted"/>
<evidence type="ECO:0000313" key="3">
    <source>
        <dbReference type="Proteomes" id="UP000179233"/>
    </source>
</evidence>
<keyword evidence="1" id="KW-1133">Transmembrane helix</keyword>
<evidence type="ECO:0000256" key="1">
    <source>
        <dbReference type="SAM" id="Phobius"/>
    </source>
</evidence>
<name>A0A1G1VUC6_9BACT</name>
<gene>
    <name evidence="2" type="ORF">A2786_00980</name>
</gene>
<feature type="transmembrane region" description="Helical" evidence="1">
    <location>
        <begin position="325"/>
        <end position="342"/>
    </location>
</feature>
<feature type="transmembrane region" description="Helical" evidence="1">
    <location>
        <begin position="97"/>
        <end position="118"/>
    </location>
</feature>
<feature type="transmembrane region" description="Helical" evidence="1">
    <location>
        <begin position="189"/>
        <end position="211"/>
    </location>
</feature>
<dbReference type="InterPro" id="IPR018580">
    <property type="entry name" value="Uncharacterised_YfhO"/>
</dbReference>
<dbReference type="EMBL" id="MHCJ01000002">
    <property type="protein sequence ID" value="OGY18996.1"/>
    <property type="molecule type" value="Genomic_DNA"/>
</dbReference>
<dbReference type="AlphaFoldDB" id="A0A1G1VUC6"/>
<feature type="transmembrane region" description="Helical" evidence="1">
    <location>
        <begin position="302"/>
        <end position="318"/>
    </location>
</feature>
<sequence>MVKRKLVPVVVILVIVAAFFWRLFFPEPKVIYTVEIIGSDIWNVYYPIRHFLGESLKRGEIPFWAKGMGTGFPVQANGQVGTFFLPNLALYSLLPAWLAWNLTFVLAFFLGFLGSYLFFRKVGLSTVASLFSGFSFSFGGYFVARIIHMAPLQTALLLPWVFLAGEYLWEKPTRWRFIVFSFVLWQQIAAGHLQWVVVTLVGFVLFFWIHLFERRKEGSRLRIFWVVAALVLGFALAAPQILETWEFRKLSTRNAGLTSEDIFVFPFSVRNLVTFVFPEHYGTPRNATYSADPTLGLFWENTAYIGILPLIFLVVALVKRNRKPWEWGMIVLGVVSLLLALGESSPLYFVHTLPVFNNFRGSARYLLLTTFAVTALAGAGLDRITDRLRNKQSVSVGVFPWMVMGLTVVDVGRFVFPYHSLVPVTEALKQPESAYEVPAGQRIFTDLSYLTFWKKAYLTNGWQDAVPFLYFKNALDGNLSMVFDRFNTRPLAGLATRRQEAAGELRQELISATSTEWVITPSNVGENFENLELTRTIRPPNDDLPTLSVYRNAGRLERFRFVSDYTVVDGIDGAVAAIEAGYPLATSVILESDPGESFEELSRAEIKVLEDLDQRLVLRTNTDKKALLVVADSFYPAWEATINGVETEILPANVDQRAVVVPPGENTIEFRYVPRDFFRGVAVSAGSLVVFAAVMLFGLWRAASGRLRKKAQEKRKRS</sequence>
<feature type="transmembrane region" description="Helical" evidence="1">
    <location>
        <begin position="124"/>
        <end position="143"/>
    </location>
</feature>
<dbReference type="Proteomes" id="UP000179233">
    <property type="component" value="Unassembled WGS sequence"/>
</dbReference>
<evidence type="ECO:0000313" key="2">
    <source>
        <dbReference type="EMBL" id="OGY18996.1"/>
    </source>
</evidence>
<accession>A0A1G1VUC6</accession>
<evidence type="ECO:0008006" key="4">
    <source>
        <dbReference type="Google" id="ProtNLM"/>
    </source>
</evidence>
<dbReference type="PANTHER" id="PTHR38454:SF1">
    <property type="entry name" value="INTEGRAL MEMBRANE PROTEIN"/>
    <property type="match status" value="1"/>
</dbReference>
<organism evidence="2 3">
    <name type="scientific">Candidatus Chisholmbacteria bacterium RIFCSPHIGHO2_01_FULL_52_32</name>
    <dbReference type="NCBI Taxonomy" id="1797591"/>
    <lineage>
        <taxon>Bacteria</taxon>
        <taxon>Candidatus Chisholmiibacteriota</taxon>
    </lineage>
</organism>
<feature type="transmembrane region" description="Helical" evidence="1">
    <location>
        <begin position="393"/>
        <end position="416"/>
    </location>
</feature>
<feature type="transmembrane region" description="Helical" evidence="1">
    <location>
        <begin position="677"/>
        <end position="700"/>
    </location>
</feature>
<feature type="transmembrane region" description="Helical" evidence="1">
    <location>
        <begin position="223"/>
        <end position="242"/>
    </location>
</feature>
<comment type="caution">
    <text evidence="2">The sequence shown here is derived from an EMBL/GenBank/DDBJ whole genome shotgun (WGS) entry which is preliminary data.</text>
</comment>
<feature type="transmembrane region" description="Helical" evidence="1">
    <location>
        <begin position="7"/>
        <end position="24"/>
    </location>
</feature>
<feature type="transmembrane region" description="Helical" evidence="1">
    <location>
        <begin position="362"/>
        <end position="381"/>
    </location>
</feature>
<keyword evidence="1" id="KW-0812">Transmembrane</keyword>
<keyword evidence="1" id="KW-0472">Membrane</keyword>
<protein>
    <recommendedName>
        <fullName evidence="4">Membrane protein 6-pyruvoyl-tetrahydropterin synthase-related domain-containing protein</fullName>
    </recommendedName>
</protein>